<dbReference type="EMBL" id="FNAP01000008">
    <property type="protein sequence ID" value="SDE56568.1"/>
    <property type="molecule type" value="Genomic_DNA"/>
</dbReference>
<dbReference type="AlphaFoldDB" id="A0A1G7DYL2"/>
<evidence type="ECO:0000313" key="3">
    <source>
        <dbReference type="Proteomes" id="UP000199412"/>
    </source>
</evidence>
<proteinExistence type="predicted"/>
<evidence type="ECO:0000313" key="2">
    <source>
        <dbReference type="EMBL" id="SDE56568.1"/>
    </source>
</evidence>
<evidence type="ECO:0000256" key="1">
    <source>
        <dbReference type="SAM" id="MobiDB-lite"/>
    </source>
</evidence>
<gene>
    <name evidence="2" type="ORF">SAMN05421720_10894</name>
</gene>
<accession>A0A1G7DYL2</accession>
<dbReference type="STRING" id="69960.SAMN05421720_10894"/>
<protein>
    <submittedName>
        <fullName evidence="2">Uncharacterized protein</fullName>
    </submittedName>
</protein>
<dbReference type="Proteomes" id="UP000199412">
    <property type="component" value="Unassembled WGS sequence"/>
</dbReference>
<sequence>MCAAFGLDALFSRKGEAAPAVQAAIPLTRPNRFEALARTLGRQDDGELEQVADDEVSDDVDDWEPEDDNPVADANAAQAAAAFPRPHIVWDGDAPGDQGAAEADVGDDDGVEDDSEGDDGSALLDGGMVTRSAPQAEVGRDRPWQRVRGSADETAAPQRTAKPEYAPAIREGLPPWISLKSGHASREGEEVGLSFPEDTGDLEVFLFGVDEGEEFDPQAAGFGRDRSGRPRRRHVSVRLPAREHALLRQFAKVCGTTQQSVVRRAVLGHMIEELKRRLEDGGAHAPDARAVGEDSA</sequence>
<feature type="compositionally biased region" description="Acidic residues" evidence="1">
    <location>
        <begin position="46"/>
        <end position="70"/>
    </location>
</feature>
<organism evidence="2 3">
    <name type="scientific">Rhodospira trueperi</name>
    <dbReference type="NCBI Taxonomy" id="69960"/>
    <lineage>
        <taxon>Bacteria</taxon>
        <taxon>Pseudomonadati</taxon>
        <taxon>Pseudomonadota</taxon>
        <taxon>Alphaproteobacteria</taxon>
        <taxon>Rhodospirillales</taxon>
        <taxon>Rhodospirillaceae</taxon>
        <taxon>Rhodospira</taxon>
    </lineage>
</organism>
<name>A0A1G7DYL2_9PROT</name>
<reference evidence="2 3" key="1">
    <citation type="submission" date="2016-10" db="EMBL/GenBank/DDBJ databases">
        <authorList>
            <person name="de Groot N.N."/>
        </authorList>
    </citation>
    <scope>NUCLEOTIDE SEQUENCE [LARGE SCALE GENOMIC DNA]</scope>
    <source>
        <strain evidence="2 3">ATCC 700224</strain>
    </source>
</reference>
<feature type="compositionally biased region" description="Acidic residues" evidence="1">
    <location>
        <begin position="104"/>
        <end position="119"/>
    </location>
</feature>
<keyword evidence="3" id="KW-1185">Reference proteome</keyword>
<feature type="region of interest" description="Disordered" evidence="1">
    <location>
        <begin position="39"/>
        <end position="161"/>
    </location>
</feature>
<feature type="compositionally biased region" description="Low complexity" evidence="1">
    <location>
        <begin position="72"/>
        <end position="82"/>
    </location>
</feature>